<feature type="chain" id="PRO_5046330510" evidence="6">
    <location>
        <begin position="25"/>
        <end position="189"/>
    </location>
</feature>
<evidence type="ECO:0000256" key="6">
    <source>
        <dbReference type="SAM" id="SignalP"/>
    </source>
</evidence>
<feature type="domain" description="CopC" evidence="7">
    <location>
        <begin position="25"/>
        <end position="117"/>
    </location>
</feature>
<dbReference type="InterPro" id="IPR007348">
    <property type="entry name" value="CopC_dom"/>
</dbReference>
<evidence type="ECO:0000256" key="1">
    <source>
        <dbReference type="ARBA" id="ARBA00004196"/>
    </source>
</evidence>
<protein>
    <submittedName>
        <fullName evidence="8">Copper resistance protein CopC</fullName>
    </submittedName>
</protein>
<keyword evidence="2" id="KW-0479">Metal-binding</keyword>
<comment type="subcellular location">
    <subcellularLocation>
        <location evidence="1">Cell envelope</location>
    </subcellularLocation>
</comment>
<gene>
    <name evidence="8" type="ORF">ACTOB_006202</name>
</gene>
<dbReference type="EMBL" id="CP126980">
    <property type="protein sequence ID" value="WIM94199.1"/>
    <property type="molecule type" value="Genomic_DNA"/>
</dbReference>
<keyword evidence="5" id="KW-1133">Transmembrane helix</keyword>
<dbReference type="PANTHER" id="PTHR34820:SF4">
    <property type="entry name" value="INNER MEMBRANE PROTEIN YEBZ"/>
    <property type="match status" value="1"/>
</dbReference>
<evidence type="ECO:0000313" key="9">
    <source>
        <dbReference type="Proteomes" id="UP001240150"/>
    </source>
</evidence>
<evidence type="ECO:0000259" key="7">
    <source>
        <dbReference type="Pfam" id="PF04234"/>
    </source>
</evidence>
<dbReference type="RefSeq" id="WP_284915402.1">
    <property type="nucleotide sequence ID" value="NZ_CP126980.1"/>
</dbReference>
<feature type="transmembrane region" description="Helical" evidence="5">
    <location>
        <begin position="160"/>
        <end position="182"/>
    </location>
</feature>
<sequence length="189" mass="18803">MTKRLLLALAATLTLLIPAAPAWAHNALVEATPAKNATLTKAPAAVKLRFLEKLPDTTKMAVTGADGSSPEQSPAAVSGKTISVTFPEPLPNGVYTVEYQVAAEDGHVTESSYKFTVAVPGAATSAPASATPAAPSPAATTVSAAATIAAEPAGEDSGGFGLGLAAGIGVLLLAGAAGFVLIRRRATRS</sequence>
<dbReference type="InterPro" id="IPR032694">
    <property type="entry name" value="CopC/D"/>
</dbReference>
<reference evidence="8 9" key="1">
    <citation type="submission" date="2023-06" db="EMBL/GenBank/DDBJ databases">
        <authorList>
            <person name="Yushchuk O."/>
            <person name="Binda E."/>
            <person name="Ruckert-Reed C."/>
            <person name="Fedorenko V."/>
            <person name="Kalinowski J."/>
            <person name="Marinelli F."/>
        </authorList>
    </citation>
    <scope>NUCLEOTIDE SEQUENCE [LARGE SCALE GENOMIC DNA]</scope>
    <source>
        <strain evidence="8 9">NRRL 3884</strain>
    </source>
</reference>
<evidence type="ECO:0000313" key="8">
    <source>
        <dbReference type="EMBL" id="WIM94199.1"/>
    </source>
</evidence>
<evidence type="ECO:0000256" key="3">
    <source>
        <dbReference type="ARBA" id="ARBA00022729"/>
    </source>
</evidence>
<name>A0ABY8WCR5_9ACTN</name>
<proteinExistence type="predicted"/>
<keyword evidence="4" id="KW-0186">Copper</keyword>
<feature type="signal peptide" evidence="6">
    <location>
        <begin position="1"/>
        <end position="24"/>
    </location>
</feature>
<dbReference type="SUPFAM" id="SSF81296">
    <property type="entry name" value="E set domains"/>
    <property type="match status" value="1"/>
</dbReference>
<dbReference type="Gene3D" id="2.60.40.1220">
    <property type="match status" value="1"/>
</dbReference>
<keyword evidence="5" id="KW-0472">Membrane</keyword>
<keyword evidence="9" id="KW-1185">Reference proteome</keyword>
<keyword evidence="3 6" id="KW-0732">Signal</keyword>
<accession>A0ABY8WCR5</accession>
<dbReference type="PANTHER" id="PTHR34820">
    <property type="entry name" value="INNER MEMBRANE PROTEIN YEBZ"/>
    <property type="match status" value="1"/>
</dbReference>
<evidence type="ECO:0000256" key="2">
    <source>
        <dbReference type="ARBA" id="ARBA00022723"/>
    </source>
</evidence>
<dbReference type="InterPro" id="IPR014756">
    <property type="entry name" value="Ig_E-set"/>
</dbReference>
<dbReference type="Pfam" id="PF04234">
    <property type="entry name" value="CopC"/>
    <property type="match status" value="1"/>
</dbReference>
<dbReference type="Proteomes" id="UP001240150">
    <property type="component" value="Chromosome"/>
</dbReference>
<dbReference type="InterPro" id="IPR014755">
    <property type="entry name" value="Cu-Rt/internalin_Ig-like"/>
</dbReference>
<keyword evidence="5" id="KW-0812">Transmembrane</keyword>
<evidence type="ECO:0000256" key="5">
    <source>
        <dbReference type="SAM" id="Phobius"/>
    </source>
</evidence>
<evidence type="ECO:0000256" key="4">
    <source>
        <dbReference type="ARBA" id="ARBA00023008"/>
    </source>
</evidence>
<organism evidence="8 9">
    <name type="scientific">Actinoplanes oblitus</name>
    <dbReference type="NCBI Taxonomy" id="3040509"/>
    <lineage>
        <taxon>Bacteria</taxon>
        <taxon>Bacillati</taxon>
        <taxon>Actinomycetota</taxon>
        <taxon>Actinomycetes</taxon>
        <taxon>Micromonosporales</taxon>
        <taxon>Micromonosporaceae</taxon>
        <taxon>Actinoplanes</taxon>
    </lineage>
</organism>